<dbReference type="Pfam" id="PF12833">
    <property type="entry name" value="HTH_18"/>
    <property type="match status" value="1"/>
</dbReference>
<keyword evidence="1" id="KW-0805">Transcription regulation</keyword>
<feature type="compositionally biased region" description="Pro residues" evidence="4">
    <location>
        <begin position="137"/>
        <end position="146"/>
    </location>
</feature>
<dbReference type="SMART" id="SM00342">
    <property type="entry name" value="HTH_ARAC"/>
    <property type="match status" value="1"/>
</dbReference>
<name>A0ABW4K5U9_9HYPH</name>
<evidence type="ECO:0000256" key="2">
    <source>
        <dbReference type="ARBA" id="ARBA00023125"/>
    </source>
</evidence>
<keyword evidence="3" id="KW-0804">Transcription</keyword>
<dbReference type="EMBL" id="JBHUER010000008">
    <property type="protein sequence ID" value="MFD1703470.1"/>
    <property type="molecule type" value="Genomic_DNA"/>
</dbReference>
<dbReference type="Proteomes" id="UP001597308">
    <property type="component" value="Unassembled WGS sequence"/>
</dbReference>
<dbReference type="PANTHER" id="PTHR46796:SF14">
    <property type="entry name" value="TRANSCRIPTIONAL REGULATORY PROTEIN"/>
    <property type="match status" value="1"/>
</dbReference>
<gene>
    <name evidence="6" type="ORF">ACFSCV_10695</name>
</gene>
<accession>A0ABW4K5U9</accession>
<proteinExistence type="predicted"/>
<dbReference type="PROSITE" id="PS00041">
    <property type="entry name" value="HTH_ARAC_FAMILY_1"/>
    <property type="match status" value="1"/>
</dbReference>
<evidence type="ECO:0000259" key="5">
    <source>
        <dbReference type="PROSITE" id="PS01124"/>
    </source>
</evidence>
<dbReference type="InterPro" id="IPR018060">
    <property type="entry name" value="HTH_AraC"/>
</dbReference>
<dbReference type="InterPro" id="IPR050204">
    <property type="entry name" value="AraC_XylS_family_regulators"/>
</dbReference>
<dbReference type="PROSITE" id="PS01124">
    <property type="entry name" value="HTH_ARAC_FAMILY_2"/>
    <property type="match status" value="1"/>
</dbReference>
<keyword evidence="7" id="KW-1185">Reference proteome</keyword>
<reference evidence="7" key="1">
    <citation type="journal article" date="2019" name="Int. J. Syst. Evol. Microbiol.">
        <title>The Global Catalogue of Microorganisms (GCM) 10K type strain sequencing project: providing services to taxonomists for standard genome sequencing and annotation.</title>
        <authorList>
            <consortium name="The Broad Institute Genomics Platform"/>
            <consortium name="The Broad Institute Genome Sequencing Center for Infectious Disease"/>
            <person name="Wu L."/>
            <person name="Ma J."/>
        </authorList>
    </citation>
    <scope>NUCLEOTIDE SEQUENCE [LARGE SCALE GENOMIC DNA]</scope>
    <source>
        <strain evidence="7">KCTC 23707</strain>
    </source>
</reference>
<keyword evidence="2" id="KW-0238">DNA-binding</keyword>
<organism evidence="6 7">
    <name type="scientific">Methylopila henanensis</name>
    <dbReference type="NCBI Taxonomy" id="873516"/>
    <lineage>
        <taxon>Bacteria</taxon>
        <taxon>Pseudomonadati</taxon>
        <taxon>Pseudomonadota</taxon>
        <taxon>Alphaproteobacteria</taxon>
        <taxon>Hyphomicrobiales</taxon>
        <taxon>Methylopilaceae</taxon>
        <taxon>Methylopila</taxon>
    </lineage>
</organism>
<dbReference type="Gene3D" id="1.10.10.60">
    <property type="entry name" value="Homeodomain-like"/>
    <property type="match status" value="2"/>
</dbReference>
<evidence type="ECO:0000313" key="6">
    <source>
        <dbReference type="EMBL" id="MFD1703470.1"/>
    </source>
</evidence>
<dbReference type="RefSeq" id="WP_378799578.1">
    <property type="nucleotide sequence ID" value="NZ_JBHUER010000008.1"/>
</dbReference>
<sequence>MTRRPGTSDFRRPGGLTPEQRRIAFQELGAGGEPKRTVAEVATLCGLSRGHFIRAFRMSVGETPYRWSRRLRIEAAQAALLNSDAAIADIAAQCGFADQSHLTRVFSAEVGVSPAALRKTLGTGTPARRSPLKPPRETPSPSRPEE</sequence>
<evidence type="ECO:0000256" key="4">
    <source>
        <dbReference type="SAM" id="MobiDB-lite"/>
    </source>
</evidence>
<evidence type="ECO:0000256" key="1">
    <source>
        <dbReference type="ARBA" id="ARBA00023015"/>
    </source>
</evidence>
<dbReference type="SUPFAM" id="SSF46689">
    <property type="entry name" value="Homeodomain-like"/>
    <property type="match status" value="2"/>
</dbReference>
<protein>
    <submittedName>
        <fullName evidence="6">Helix-turn-helix domain-containing protein</fullName>
    </submittedName>
</protein>
<evidence type="ECO:0000313" key="7">
    <source>
        <dbReference type="Proteomes" id="UP001597308"/>
    </source>
</evidence>
<comment type="caution">
    <text evidence="6">The sequence shown here is derived from an EMBL/GenBank/DDBJ whole genome shotgun (WGS) entry which is preliminary data.</text>
</comment>
<dbReference type="InterPro" id="IPR009057">
    <property type="entry name" value="Homeodomain-like_sf"/>
</dbReference>
<feature type="region of interest" description="Disordered" evidence="4">
    <location>
        <begin position="117"/>
        <end position="146"/>
    </location>
</feature>
<dbReference type="PANTHER" id="PTHR46796">
    <property type="entry name" value="HTH-TYPE TRANSCRIPTIONAL ACTIVATOR RHAS-RELATED"/>
    <property type="match status" value="1"/>
</dbReference>
<dbReference type="InterPro" id="IPR018062">
    <property type="entry name" value="HTH_AraC-typ_CS"/>
</dbReference>
<evidence type="ECO:0000256" key="3">
    <source>
        <dbReference type="ARBA" id="ARBA00023163"/>
    </source>
</evidence>
<feature type="domain" description="HTH araC/xylS-type" evidence="5">
    <location>
        <begin position="20"/>
        <end position="120"/>
    </location>
</feature>